<feature type="region of interest" description="Disordered" evidence="12">
    <location>
        <begin position="1152"/>
        <end position="1197"/>
    </location>
</feature>
<evidence type="ECO:0000256" key="4">
    <source>
        <dbReference type="ARBA" id="ARBA00022723"/>
    </source>
</evidence>
<dbReference type="InterPro" id="IPR057986">
    <property type="entry name" value="TPR_Rlf/292/654"/>
</dbReference>
<feature type="region of interest" description="Disordered" evidence="12">
    <location>
        <begin position="1210"/>
        <end position="1278"/>
    </location>
</feature>
<dbReference type="OMA" id="DLVFIWC"/>
<feature type="region of interest" description="Disordered" evidence="12">
    <location>
        <begin position="1415"/>
        <end position="1544"/>
    </location>
</feature>
<feature type="compositionally biased region" description="Basic and acidic residues" evidence="12">
    <location>
        <begin position="862"/>
        <end position="878"/>
    </location>
</feature>
<feature type="compositionally biased region" description="Basic residues" evidence="12">
    <location>
        <begin position="1093"/>
        <end position="1116"/>
    </location>
</feature>
<evidence type="ECO:0000256" key="5">
    <source>
        <dbReference type="ARBA" id="ARBA00022737"/>
    </source>
</evidence>
<evidence type="ECO:0000256" key="9">
    <source>
        <dbReference type="ARBA" id="ARBA00023125"/>
    </source>
</evidence>
<dbReference type="OrthoDB" id="10029602at2759"/>
<evidence type="ECO:0000256" key="11">
    <source>
        <dbReference type="ARBA" id="ARBA00023242"/>
    </source>
</evidence>
<feature type="compositionally biased region" description="Polar residues" evidence="12">
    <location>
        <begin position="1240"/>
        <end position="1255"/>
    </location>
</feature>
<keyword evidence="6" id="KW-0863">Zinc-finger</keyword>
<evidence type="ECO:0000259" key="13">
    <source>
        <dbReference type="PROSITE" id="PS00028"/>
    </source>
</evidence>
<keyword evidence="7" id="KW-0862">Zinc</keyword>
<evidence type="ECO:0000313" key="15">
    <source>
        <dbReference type="RefSeq" id="XP_017313365.1"/>
    </source>
</evidence>
<protein>
    <submittedName>
        <fullName evidence="15">Zinc finger protein 654</fullName>
    </submittedName>
</protein>
<feature type="compositionally biased region" description="Basic and acidic residues" evidence="12">
    <location>
        <begin position="1068"/>
        <end position="1078"/>
    </location>
</feature>
<feature type="region of interest" description="Disordered" evidence="12">
    <location>
        <begin position="813"/>
        <end position="930"/>
    </location>
</feature>
<feature type="compositionally biased region" description="Polar residues" evidence="12">
    <location>
        <begin position="813"/>
        <end position="823"/>
    </location>
</feature>
<keyword evidence="8" id="KW-0805">Transcription regulation</keyword>
<feature type="compositionally biased region" description="Basic and acidic residues" evidence="12">
    <location>
        <begin position="987"/>
        <end position="998"/>
    </location>
</feature>
<dbReference type="GO" id="GO:0000981">
    <property type="term" value="F:DNA-binding transcription factor activity, RNA polymerase II-specific"/>
    <property type="evidence" value="ECO:0007669"/>
    <property type="project" value="TreeGrafter"/>
</dbReference>
<feature type="compositionally biased region" description="Low complexity" evidence="12">
    <location>
        <begin position="920"/>
        <end position="930"/>
    </location>
</feature>
<sequence>MAEEESELELDRFKKELESLLNDECGLQSKSYCARFCELVEEYTGQWHVPLPQLQVLRSALCAFVRGTASFPSDCEHVRYTLSSLALSVFELLLFFGRDEFPEDPLKDILDSFQECHSSLVRYQNVYLLQVRHVIRDGGPWASPVLEGILKEVEQRQEEVDRYLSSEVSVFFELRVRYLLACERTREAMALALKCSQHPTSGRRLFFKQAYLTCLWKSSQQERLFTEMAEIDGKDAVEILCIAEDEEKDELLLELSRGFLLQQLRSGDMYYLWDLVFIWCKLYLRVKATENHFLQECKLLLLSATNVKAIFPFIKVILAERLGKEGLTFCIELCAQALQTDLKNDPVTKSLIYKTIAYLFPNDLEICRACALLVFFLERTVEAYKTVFFLYNHPDLEYHLDSSPIGNNVRFEVIQILKRGLFFDPEFWSLLNIKTNCLKLMSDEVARAALREITEEDKWGPSYCVREHCKCRAEPERTAVSQEAKPRSRDEQESATVENQVTITSGDVSSEAPQYKKRGRKPGSRLTKNLELCPVRRSFRQLDLAQNHARQLNNRCQRFLTRQAEKNMLKRRGRKPRWLLEQLAALGESSALGQRKKPGRKPKLFSSLKDVLVDTPVIEITMEYSYPDNEVELPADVQGRSVPKTTSSTEHRFDPPRPTSCSNSTRPNSLLQLLLEKSPHLCRDTEDFHPQDVLVVITKFHSYAKVPEEEESPSLDRLTDTTVLTVPRAVKQEEDIQSLAPVKNPSEPLEETKVTSPTAVVTQDIPGVSDGSDLPLLSPVEQADGRITTVDRPPKDQTASVVTANIQALENTQEVSSLGNTSDKATDDIRTTSEKVTDVISTSENAPTPELAPQSQASTPKEISDTHENPAEDKEVVDASKNAPAAETILKTPANLEEAKPREPASQQTTEVEPSQNNGSSPVSSTQTTVQPKAQCKLCNKIYETPLSHALWHYRTEKKCMFCDKLALTRGALQHFQKHIKELSRVKSPVETKKREDVPEASGNPDQPVPESPPKKAKPGFAQIKSRLLMRLKLTKKAQAQRETEKSSDNSGTPPKETDTKKHTSAPEQKESSAEDNKQSTPQEPIRYVTRGSVRKSEHKGRPLRTKLGRKRKTRRVMAGGNSSALKDGSVHRPNGIVRRKIGMWCIQEESPAVGKNVPAVKEENKTDAGRSDKTIKSNKANYDIRTKADKATSNNLEVDSKNCGRAKVVEEPRVKKKKHREDEEKVDGKAAKKRKNEEGTSTAESTDTTENSVPNVEKQRNGTEAESSETARKRKVSSAPAVTCPIDACTFQAMPGPVLSHVLMHHPGDTKALEFFYNLAAKKCLFCARRIWTPRHFFDHVVSHRGNLKHPCYHAACQKRFKTRMDVGDHMEKDHNPLKAQCCFPGCSMESASLKDLYSHEKSHYKAVLPKKDKSAISEKGVDKPSLRASRVKSTPPAAQQTTESMVMEPETPPPPLSPPPPTPPPPPPTPPPPPPPLPLDGLMEQKNSPATVKLDDEKPLTLHRSSVNYSSKSSRLVNGHADHEQESSVKAPPTAPKEQEPKYEKVAVKPFSRLPPSAYLDELYLSMPKKWRGPQASAKGTVTDDVSPVKRQSCSRCNATFDCEEELQLHREKCTSLFGFDSDDENAS</sequence>
<dbReference type="GO" id="GO:0003677">
    <property type="term" value="F:DNA binding"/>
    <property type="evidence" value="ECO:0007669"/>
    <property type="project" value="UniProtKB-KW"/>
</dbReference>
<proteinExistence type="inferred from homology"/>
<feature type="compositionally biased region" description="Pro residues" evidence="12">
    <location>
        <begin position="1452"/>
        <end position="1480"/>
    </location>
</feature>
<reference evidence="14" key="1">
    <citation type="journal article" date="2016" name="Nat. Commun.">
        <title>The channel catfish genome sequence provides insights into the evolution of scale formation in teleosts.</title>
        <authorList>
            <person name="Liu Z."/>
            <person name="Liu S."/>
            <person name="Yao J."/>
            <person name="Bao L."/>
            <person name="Zhang J."/>
            <person name="Li Y."/>
            <person name="Jiang C."/>
            <person name="Sun L."/>
            <person name="Wang R."/>
            <person name="Zhang Y."/>
            <person name="Zhou T."/>
            <person name="Zeng Q."/>
            <person name="Fu Q."/>
            <person name="Gao S."/>
            <person name="Li N."/>
            <person name="Koren S."/>
            <person name="Jiang Y."/>
            <person name="Zimin A."/>
            <person name="Xu P."/>
            <person name="Phillippy A.M."/>
            <person name="Geng X."/>
            <person name="Song L."/>
            <person name="Sun F."/>
            <person name="Li C."/>
            <person name="Wang X."/>
            <person name="Chen A."/>
            <person name="Jin Y."/>
            <person name="Yuan Z."/>
            <person name="Yang Y."/>
            <person name="Tan S."/>
            <person name="Peatman E."/>
            <person name="Lu J."/>
            <person name="Qin Z."/>
            <person name="Dunham R."/>
            <person name="Li Z."/>
            <person name="Sonstegard T."/>
            <person name="Feng J."/>
            <person name="Danzmann R.G."/>
            <person name="Schroeder S."/>
            <person name="Scheffler B."/>
            <person name="Duke M.V."/>
            <person name="Ballard L."/>
            <person name="Kucuktas H."/>
            <person name="Kaltenboeck L."/>
            <person name="Liu H."/>
            <person name="Armbruster J."/>
            <person name="Xie Y."/>
            <person name="Kirby M.L."/>
            <person name="Tian Y."/>
            <person name="Flanagan M.E."/>
            <person name="Mu W."/>
            <person name="Waldbieser G.C."/>
        </authorList>
    </citation>
    <scope>NUCLEOTIDE SEQUENCE [LARGE SCALE GENOMIC DNA]</scope>
    <source>
        <strain evidence="14">SDA103</strain>
    </source>
</reference>
<feature type="compositionally biased region" description="Basic and acidic residues" evidence="12">
    <location>
        <begin position="1161"/>
        <end position="1176"/>
    </location>
</feature>
<dbReference type="InterPro" id="IPR052251">
    <property type="entry name" value="GH-ZnFinger_Regulators"/>
</dbReference>
<comment type="similarity">
    <text evidence="2">Belongs to the krueppel C2H2-type zinc-finger protein family.</text>
</comment>
<keyword evidence="5" id="KW-0677">Repeat</keyword>
<dbReference type="GO" id="GO:0008270">
    <property type="term" value="F:zinc ion binding"/>
    <property type="evidence" value="ECO:0007669"/>
    <property type="project" value="UniProtKB-KW"/>
</dbReference>
<evidence type="ECO:0000256" key="7">
    <source>
        <dbReference type="ARBA" id="ARBA00022833"/>
    </source>
</evidence>
<comment type="subcellular location">
    <subcellularLocation>
        <location evidence="1">Nucleus</location>
    </subcellularLocation>
</comment>
<feature type="region of interest" description="Disordered" evidence="12">
    <location>
        <begin position="636"/>
        <end position="666"/>
    </location>
</feature>
<keyword evidence="10" id="KW-0804">Transcription</keyword>
<evidence type="ECO:0000256" key="1">
    <source>
        <dbReference type="ARBA" id="ARBA00004123"/>
    </source>
</evidence>
<feature type="region of interest" description="Disordered" evidence="12">
    <location>
        <begin position="1035"/>
        <end position="1132"/>
    </location>
</feature>
<feature type="compositionally biased region" description="Basic and acidic residues" evidence="12">
    <location>
        <begin position="1221"/>
        <end position="1239"/>
    </location>
</feature>
<evidence type="ECO:0000256" key="6">
    <source>
        <dbReference type="ARBA" id="ARBA00022771"/>
    </source>
</evidence>
<feature type="region of interest" description="Disordered" evidence="12">
    <location>
        <begin position="987"/>
        <end position="1021"/>
    </location>
</feature>
<feature type="compositionally biased region" description="Polar residues" evidence="12">
    <location>
        <begin position="905"/>
        <end position="919"/>
    </location>
</feature>
<dbReference type="InterPro" id="IPR013087">
    <property type="entry name" value="Znf_C2H2_type"/>
</dbReference>
<keyword evidence="3" id="KW-0597">Phosphoprotein</keyword>
<evidence type="ECO:0000256" key="12">
    <source>
        <dbReference type="SAM" id="MobiDB-lite"/>
    </source>
</evidence>
<keyword evidence="9" id="KW-0238">DNA-binding</keyword>
<evidence type="ECO:0000256" key="3">
    <source>
        <dbReference type="ARBA" id="ARBA00022553"/>
    </source>
</evidence>
<organism evidence="14 15">
    <name type="scientific">Ictalurus punctatus</name>
    <name type="common">Channel catfish</name>
    <name type="synonym">Silurus punctatus</name>
    <dbReference type="NCBI Taxonomy" id="7998"/>
    <lineage>
        <taxon>Eukaryota</taxon>
        <taxon>Metazoa</taxon>
        <taxon>Chordata</taxon>
        <taxon>Craniata</taxon>
        <taxon>Vertebrata</taxon>
        <taxon>Euteleostomi</taxon>
        <taxon>Actinopterygii</taxon>
        <taxon>Neopterygii</taxon>
        <taxon>Teleostei</taxon>
        <taxon>Ostariophysi</taxon>
        <taxon>Siluriformes</taxon>
        <taxon>Ictaluridae</taxon>
        <taxon>Ictalurus</taxon>
    </lineage>
</organism>
<keyword evidence="11" id="KW-0539">Nucleus</keyword>
<feature type="compositionally biased region" description="Basic and acidic residues" evidence="12">
    <location>
        <begin position="824"/>
        <end position="837"/>
    </location>
</feature>
<name>A0A2D0Q7M8_ICTPU</name>
<dbReference type="GO" id="GO:0005634">
    <property type="term" value="C:nucleus"/>
    <property type="evidence" value="ECO:0007669"/>
    <property type="project" value="UniProtKB-SubCell"/>
</dbReference>
<evidence type="ECO:0000256" key="10">
    <source>
        <dbReference type="ARBA" id="ARBA00023163"/>
    </source>
</evidence>
<evidence type="ECO:0000256" key="2">
    <source>
        <dbReference type="ARBA" id="ARBA00006991"/>
    </source>
</evidence>
<dbReference type="PANTHER" id="PTHR15507">
    <property type="entry name" value="ZINC FINGER PROTEIN RLF"/>
    <property type="match status" value="1"/>
</dbReference>
<dbReference type="CTD" id="55279"/>
<feature type="compositionally biased region" description="Basic and acidic residues" evidence="12">
    <location>
        <begin position="1415"/>
        <end position="1427"/>
    </location>
</feature>
<feature type="region of interest" description="Disordered" evidence="12">
    <location>
        <begin position="476"/>
        <end position="523"/>
    </location>
</feature>
<feature type="domain" description="C2H2-type" evidence="13">
    <location>
        <begin position="1353"/>
        <end position="1376"/>
    </location>
</feature>
<dbReference type="RefSeq" id="XP_017313365.1">
    <property type="nucleotide sequence ID" value="XM_017457876.3"/>
</dbReference>
<keyword evidence="4" id="KW-0479">Metal-binding</keyword>
<dbReference type="STRING" id="7998.ENSIPUP00000034917"/>
<feature type="compositionally biased region" description="Low complexity" evidence="12">
    <location>
        <begin position="1507"/>
        <end position="1516"/>
    </location>
</feature>
<gene>
    <name evidence="15" type="primary">znf654</name>
</gene>
<accession>A0A2D0Q7M8</accession>
<keyword evidence="14" id="KW-1185">Reference proteome</keyword>
<evidence type="ECO:0000313" key="14">
    <source>
        <dbReference type="Proteomes" id="UP000221080"/>
    </source>
</evidence>
<dbReference type="PANTHER" id="PTHR15507:SF16">
    <property type="entry name" value="ZINC FINGER PROTEIN 654"/>
    <property type="match status" value="1"/>
</dbReference>
<feature type="compositionally biased region" description="Polar residues" evidence="12">
    <location>
        <begin position="494"/>
        <end position="512"/>
    </location>
</feature>
<dbReference type="GeneID" id="108258892"/>
<reference evidence="15" key="2">
    <citation type="submission" date="2025-08" db="UniProtKB">
        <authorList>
            <consortium name="RefSeq"/>
        </authorList>
    </citation>
    <scope>IDENTIFICATION</scope>
    <source>
        <tissue evidence="15">Blood</tissue>
    </source>
</reference>
<dbReference type="SMART" id="SM00355">
    <property type="entry name" value="ZnF_C2H2"/>
    <property type="match status" value="6"/>
</dbReference>
<dbReference type="KEGG" id="ipu:108258892"/>
<evidence type="ECO:0000256" key="8">
    <source>
        <dbReference type="ARBA" id="ARBA00023015"/>
    </source>
</evidence>
<dbReference type="PROSITE" id="PS00028">
    <property type="entry name" value="ZINC_FINGER_C2H2_1"/>
    <property type="match status" value="1"/>
</dbReference>
<dbReference type="Proteomes" id="UP000221080">
    <property type="component" value="Chromosome 26"/>
</dbReference>
<dbReference type="Pfam" id="PF25580">
    <property type="entry name" value="TPR_Rlf"/>
    <property type="match status" value="1"/>
</dbReference>